<dbReference type="EC" id="3.6.1.7" evidence="2 4"/>
<dbReference type="PANTHER" id="PTHR47268">
    <property type="entry name" value="ACYLPHOSPHATASE"/>
    <property type="match status" value="1"/>
</dbReference>
<comment type="caution">
    <text evidence="7">The sequence shown here is derived from an EMBL/GenBank/DDBJ whole genome shotgun (WGS) entry which is preliminary data.</text>
</comment>
<dbReference type="EMBL" id="MFKX01000008">
    <property type="protein sequence ID" value="OGG57916.1"/>
    <property type="molecule type" value="Genomic_DNA"/>
</dbReference>
<evidence type="ECO:0000256" key="4">
    <source>
        <dbReference type="PROSITE-ProRule" id="PRU00520"/>
    </source>
</evidence>
<evidence type="ECO:0000256" key="2">
    <source>
        <dbReference type="ARBA" id="ARBA00012150"/>
    </source>
</evidence>
<evidence type="ECO:0000313" key="7">
    <source>
        <dbReference type="EMBL" id="OGG57916.1"/>
    </source>
</evidence>
<dbReference type="PANTHER" id="PTHR47268:SF4">
    <property type="entry name" value="ACYLPHOSPHATASE"/>
    <property type="match status" value="1"/>
</dbReference>
<reference evidence="7 8" key="1">
    <citation type="journal article" date="2016" name="Nat. Commun.">
        <title>Thousands of microbial genomes shed light on interconnected biogeochemical processes in an aquifer system.</title>
        <authorList>
            <person name="Anantharaman K."/>
            <person name="Brown C.T."/>
            <person name="Hug L.A."/>
            <person name="Sharon I."/>
            <person name="Castelle C.J."/>
            <person name="Probst A.J."/>
            <person name="Thomas B.C."/>
            <person name="Singh A."/>
            <person name="Wilkins M.J."/>
            <person name="Karaoz U."/>
            <person name="Brodie E.L."/>
            <person name="Williams K.H."/>
            <person name="Hubbard S.S."/>
            <person name="Banfield J.F."/>
        </authorList>
    </citation>
    <scope>NUCLEOTIDE SEQUENCE [LARGE SCALE GENOMIC DNA]</scope>
</reference>
<dbReference type="Gene3D" id="3.30.70.100">
    <property type="match status" value="1"/>
</dbReference>
<dbReference type="PROSITE" id="PS51160">
    <property type="entry name" value="ACYLPHOSPHATASE_3"/>
    <property type="match status" value="1"/>
</dbReference>
<dbReference type="InterPro" id="IPR020456">
    <property type="entry name" value="Acylphosphatase"/>
</dbReference>
<gene>
    <name evidence="7" type="ORF">A2853_03225</name>
</gene>
<organism evidence="7 8">
    <name type="scientific">Candidatus Kaiserbacteria bacterium RIFCSPHIGHO2_01_FULL_55_17</name>
    <dbReference type="NCBI Taxonomy" id="1798484"/>
    <lineage>
        <taxon>Bacteria</taxon>
        <taxon>Candidatus Kaiseribacteriota</taxon>
    </lineage>
</organism>
<dbReference type="SUPFAM" id="SSF54975">
    <property type="entry name" value="Acylphosphatase/BLUF domain-like"/>
    <property type="match status" value="1"/>
</dbReference>
<evidence type="ECO:0000256" key="5">
    <source>
        <dbReference type="RuleBase" id="RU004168"/>
    </source>
</evidence>
<dbReference type="InterPro" id="IPR001792">
    <property type="entry name" value="Acylphosphatase-like_dom"/>
</dbReference>
<feature type="active site" evidence="4">
    <location>
        <position position="38"/>
    </location>
</feature>
<evidence type="ECO:0000259" key="6">
    <source>
        <dbReference type="PROSITE" id="PS51160"/>
    </source>
</evidence>
<dbReference type="GO" id="GO:0003998">
    <property type="term" value="F:acylphosphatase activity"/>
    <property type="evidence" value="ECO:0007669"/>
    <property type="project" value="UniProtKB-EC"/>
</dbReference>
<dbReference type="InterPro" id="IPR036046">
    <property type="entry name" value="Acylphosphatase-like_dom_sf"/>
</dbReference>
<sequence>MDIEEVRCVVQGKVQGVFYRDFVAKHARHLALTGHVRNTPNFTVEIVAQGFRDKLEKFLEHVHKGPFLAKVSDVTVEWRKPTERFDSFEVVF</sequence>
<comment type="catalytic activity">
    <reaction evidence="3 4">
        <text>an acyl phosphate + H2O = a carboxylate + phosphate + H(+)</text>
        <dbReference type="Rhea" id="RHEA:14965"/>
        <dbReference type="ChEBI" id="CHEBI:15377"/>
        <dbReference type="ChEBI" id="CHEBI:15378"/>
        <dbReference type="ChEBI" id="CHEBI:29067"/>
        <dbReference type="ChEBI" id="CHEBI:43474"/>
        <dbReference type="ChEBI" id="CHEBI:59918"/>
        <dbReference type="EC" id="3.6.1.7"/>
    </reaction>
</comment>
<feature type="domain" description="Acylphosphatase-like" evidence="6">
    <location>
        <begin position="5"/>
        <end position="92"/>
    </location>
</feature>
<keyword evidence="4" id="KW-0378">Hydrolase</keyword>
<feature type="active site" evidence="4">
    <location>
        <position position="20"/>
    </location>
</feature>
<evidence type="ECO:0000256" key="3">
    <source>
        <dbReference type="ARBA" id="ARBA00047645"/>
    </source>
</evidence>
<name>A0A1F6D930_9BACT</name>
<protein>
    <recommendedName>
        <fullName evidence="2 4">acylphosphatase</fullName>
        <ecNumber evidence="2 4">3.6.1.7</ecNumber>
    </recommendedName>
</protein>
<dbReference type="Pfam" id="PF00708">
    <property type="entry name" value="Acylphosphatase"/>
    <property type="match status" value="1"/>
</dbReference>
<dbReference type="AlphaFoldDB" id="A0A1F6D930"/>
<evidence type="ECO:0000256" key="1">
    <source>
        <dbReference type="ARBA" id="ARBA00005614"/>
    </source>
</evidence>
<evidence type="ECO:0000313" key="8">
    <source>
        <dbReference type="Proteomes" id="UP000177958"/>
    </source>
</evidence>
<comment type="similarity">
    <text evidence="1 5">Belongs to the acylphosphatase family.</text>
</comment>
<dbReference type="Proteomes" id="UP000177958">
    <property type="component" value="Unassembled WGS sequence"/>
</dbReference>
<proteinExistence type="inferred from homology"/>
<accession>A0A1F6D930</accession>